<evidence type="ECO:0000256" key="3">
    <source>
        <dbReference type="ARBA" id="ARBA00022448"/>
    </source>
</evidence>
<keyword evidence="4" id="KW-1003">Cell membrane</keyword>
<comment type="similarity">
    <text evidence="2">Belongs to the auxin efflux carrier (TC 2.A.69) family.</text>
</comment>
<feature type="transmembrane region" description="Helical" evidence="8">
    <location>
        <begin position="215"/>
        <end position="237"/>
    </location>
</feature>
<dbReference type="Gene3D" id="1.20.1530.20">
    <property type="match status" value="1"/>
</dbReference>
<dbReference type="Proteomes" id="UP000485569">
    <property type="component" value="Unassembled WGS sequence"/>
</dbReference>
<dbReference type="Pfam" id="PF03547">
    <property type="entry name" value="Mem_trans"/>
    <property type="match status" value="2"/>
</dbReference>
<keyword evidence="7 8" id="KW-0472">Membrane</keyword>
<keyword evidence="3" id="KW-0813">Transport</keyword>
<organism evidence="9">
    <name type="scientific">Candidatus Atribacter allofermentans</name>
    <dbReference type="NCBI Taxonomy" id="1852833"/>
    <lineage>
        <taxon>Bacteria</taxon>
        <taxon>Pseudomonadati</taxon>
        <taxon>Atribacterota</taxon>
        <taxon>Atribacteria</taxon>
        <taxon>Atribacterales</taxon>
        <taxon>Atribacteraceae</taxon>
        <taxon>Atribacter</taxon>
    </lineage>
</organism>
<comment type="subcellular location">
    <subcellularLocation>
        <location evidence="1">Cell membrane</location>
        <topology evidence="1">Multi-pass membrane protein</topology>
    </subcellularLocation>
</comment>
<feature type="transmembrane region" description="Helical" evidence="8">
    <location>
        <begin position="165"/>
        <end position="184"/>
    </location>
</feature>
<dbReference type="PANTHER" id="PTHR36838:SF3">
    <property type="entry name" value="TRANSPORTER AUXIN EFFLUX CARRIER EC FAMILY"/>
    <property type="match status" value="1"/>
</dbReference>
<feature type="transmembrane region" description="Helical" evidence="8">
    <location>
        <begin position="92"/>
        <end position="111"/>
    </location>
</feature>
<dbReference type="EMBL" id="MWBQ01000218">
    <property type="protein sequence ID" value="OQA54314.1"/>
    <property type="molecule type" value="Genomic_DNA"/>
</dbReference>
<dbReference type="InterPro" id="IPR038770">
    <property type="entry name" value="Na+/solute_symporter_sf"/>
</dbReference>
<comment type="caution">
    <text evidence="9">The sequence shown here is derived from an EMBL/GenBank/DDBJ whole genome shotgun (WGS) entry which is preliminary data.</text>
</comment>
<feature type="transmembrane region" description="Helical" evidence="8">
    <location>
        <begin position="31"/>
        <end position="49"/>
    </location>
</feature>
<accession>A0A1V5SJ26</accession>
<keyword evidence="6 8" id="KW-1133">Transmembrane helix</keyword>
<evidence type="ECO:0000256" key="2">
    <source>
        <dbReference type="ARBA" id="ARBA00010145"/>
    </source>
</evidence>
<protein>
    <submittedName>
        <fullName evidence="9">Putative transporter YfdV</fullName>
    </submittedName>
</protein>
<proteinExistence type="inferred from homology"/>
<sequence length="301" mass="33457">MYQVLLVMLILIGLGIILQIFKIFPPVTASLLNKFVLYISFPCLVFRFLQPAIIEASYWKIPPLAFSIITIIFLLAYGWGKYGLRFSPASSASFAMGAAFGNTAFLGYPFVMALLGENALPPAIFFDQMGNFLVVYTVGVAICVYSKDQKFSLYSFKEILKLPPFLAFVVALFLNGVPIPAVFMDTINRLADTTVPVIMIAIGLSLSIKQVSRRLVPILYATGIKLVLLPILFLILTRFIHFEPVTRQVMVLQSATPTLMSSFALASLYSLDTELCSSIIFTTTILSFATFPLWNLILHNF</sequence>
<evidence type="ECO:0000313" key="9">
    <source>
        <dbReference type="EMBL" id="OQA54314.1"/>
    </source>
</evidence>
<name>A0A1V5SJ26_9BACT</name>
<feature type="transmembrane region" description="Helical" evidence="8">
    <location>
        <begin position="123"/>
        <end position="145"/>
    </location>
</feature>
<feature type="transmembrane region" description="Helical" evidence="8">
    <location>
        <begin position="61"/>
        <end position="80"/>
    </location>
</feature>
<feature type="transmembrane region" description="Helical" evidence="8">
    <location>
        <begin position="190"/>
        <end position="208"/>
    </location>
</feature>
<evidence type="ECO:0000256" key="8">
    <source>
        <dbReference type="SAM" id="Phobius"/>
    </source>
</evidence>
<dbReference type="InterPro" id="IPR004776">
    <property type="entry name" value="Mem_transp_PIN-like"/>
</dbReference>
<feature type="transmembrane region" description="Helical" evidence="8">
    <location>
        <begin position="6"/>
        <end position="24"/>
    </location>
</feature>
<feature type="transmembrane region" description="Helical" evidence="8">
    <location>
        <begin position="278"/>
        <end position="297"/>
    </location>
</feature>
<dbReference type="PANTHER" id="PTHR36838">
    <property type="entry name" value="AUXIN EFFLUX CARRIER FAMILY PROTEIN"/>
    <property type="match status" value="1"/>
</dbReference>
<evidence type="ECO:0000256" key="1">
    <source>
        <dbReference type="ARBA" id="ARBA00004651"/>
    </source>
</evidence>
<evidence type="ECO:0000256" key="5">
    <source>
        <dbReference type="ARBA" id="ARBA00022692"/>
    </source>
</evidence>
<dbReference type="GO" id="GO:0005886">
    <property type="term" value="C:plasma membrane"/>
    <property type="evidence" value="ECO:0007669"/>
    <property type="project" value="UniProtKB-SubCell"/>
</dbReference>
<dbReference type="GO" id="GO:0055085">
    <property type="term" value="P:transmembrane transport"/>
    <property type="evidence" value="ECO:0007669"/>
    <property type="project" value="InterPro"/>
</dbReference>
<evidence type="ECO:0000256" key="7">
    <source>
        <dbReference type="ARBA" id="ARBA00023136"/>
    </source>
</evidence>
<reference evidence="9" key="1">
    <citation type="submission" date="2017-02" db="EMBL/GenBank/DDBJ databases">
        <title>Delving into the versatile metabolic prowess of the omnipresent phylum Bacteroidetes.</title>
        <authorList>
            <person name="Nobu M.K."/>
            <person name="Mei R."/>
            <person name="Narihiro T."/>
            <person name="Kuroda K."/>
            <person name="Liu W.-T."/>
        </authorList>
    </citation>
    <scope>NUCLEOTIDE SEQUENCE</scope>
    <source>
        <strain evidence="9">ADurb.Bin276</strain>
    </source>
</reference>
<dbReference type="AlphaFoldDB" id="A0A1V5SJ26"/>
<evidence type="ECO:0000256" key="6">
    <source>
        <dbReference type="ARBA" id="ARBA00022989"/>
    </source>
</evidence>
<evidence type="ECO:0000256" key="4">
    <source>
        <dbReference type="ARBA" id="ARBA00022475"/>
    </source>
</evidence>
<gene>
    <name evidence="9" type="ORF">BWY41_02142</name>
</gene>
<keyword evidence="5 8" id="KW-0812">Transmembrane</keyword>